<dbReference type="Pfam" id="PF01145">
    <property type="entry name" value="Band_7"/>
    <property type="match status" value="1"/>
</dbReference>
<dbReference type="Gene3D" id="3.30.479.30">
    <property type="entry name" value="Band 7 domain"/>
    <property type="match status" value="1"/>
</dbReference>
<name>A0A8J3EXY8_9BACI</name>
<gene>
    <name evidence="3" type="ORF">GCM10007380_18860</name>
</gene>
<feature type="domain" description="Band 7" evidence="2">
    <location>
        <begin position="40"/>
        <end position="220"/>
    </location>
</feature>
<proteinExistence type="predicted"/>
<keyword evidence="4" id="KW-1185">Reference proteome</keyword>
<dbReference type="CDD" id="cd03401">
    <property type="entry name" value="SPFH_prohibitin"/>
    <property type="match status" value="1"/>
</dbReference>
<evidence type="ECO:0000313" key="4">
    <source>
        <dbReference type="Proteomes" id="UP000626244"/>
    </source>
</evidence>
<protein>
    <submittedName>
        <fullName evidence="3">Serine protease</fullName>
    </submittedName>
</protein>
<dbReference type="InterPro" id="IPR036013">
    <property type="entry name" value="Band_7/SPFH_dom_sf"/>
</dbReference>
<feature type="compositionally biased region" description="Polar residues" evidence="1">
    <location>
        <begin position="275"/>
        <end position="297"/>
    </location>
</feature>
<dbReference type="GO" id="GO:0008233">
    <property type="term" value="F:peptidase activity"/>
    <property type="evidence" value="ECO:0007669"/>
    <property type="project" value="UniProtKB-KW"/>
</dbReference>
<keyword evidence="3" id="KW-0645">Protease</keyword>
<comment type="caution">
    <text evidence="3">The sequence shown here is derived from an EMBL/GenBank/DDBJ whole genome shotgun (WGS) entry which is preliminary data.</text>
</comment>
<dbReference type="GO" id="GO:0016020">
    <property type="term" value="C:membrane"/>
    <property type="evidence" value="ECO:0007669"/>
    <property type="project" value="InterPro"/>
</dbReference>
<evidence type="ECO:0000259" key="2">
    <source>
        <dbReference type="Pfam" id="PF01145"/>
    </source>
</evidence>
<sequence length="297" mass="33105">MNVQPMEQKKSFFTKKVIGGMIAGIALLSAVAIPALFIEKITPGYVGVVYSPNGGIQKNTLSQGWNFVGLFDKVTEYPIRLRTVEYKDVALATSDGKRIEMDLSYTYKIDPSKVVPMFNEFGPIAIEEIEDTYLKKRLQDAARIAVSKYTVLQLYGEKSSNASADIETLYKDDVKVLGFFVENLTLGTPKPDEKTQEAIDARVQAAQINDRKKIELETAKIEAQKKKVEAQADADSQLIRAQGQAKSNKVLQQSLTKELIEYKKAEKWDGKLPTVSGSDSNIIQFPLPQNESNETKK</sequence>
<dbReference type="GO" id="GO:0006508">
    <property type="term" value="P:proteolysis"/>
    <property type="evidence" value="ECO:0007669"/>
    <property type="project" value="UniProtKB-KW"/>
</dbReference>
<dbReference type="Proteomes" id="UP000626244">
    <property type="component" value="Unassembled WGS sequence"/>
</dbReference>
<accession>A0A8J3EXY8</accession>
<reference evidence="4" key="1">
    <citation type="journal article" date="2019" name="Int. J. Syst. Evol. Microbiol.">
        <title>The Global Catalogue of Microorganisms (GCM) 10K type strain sequencing project: providing services to taxonomists for standard genome sequencing and annotation.</title>
        <authorList>
            <consortium name="The Broad Institute Genomics Platform"/>
            <consortium name="The Broad Institute Genome Sequencing Center for Infectious Disease"/>
            <person name="Wu L."/>
            <person name="Ma J."/>
        </authorList>
    </citation>
    <scope>NUCLEOTIDE SEQUENCE [LARGE SCALE GENOMIC DNA]</scope>
    <source>
        <strain evidence="4">CGMCC 1.14993</strain>
    </source>
</reference>
<dbReference type="OrthoDB" id="9812991at2"/>
<organism evidence="3 4">
    <name type="scientific">Gottfriedia solisilvae</name>
    <dbReference type="NCBI Taxonomy" id="1516104"/>
    <lineage>
        <taxon>Bacteria</taxon>
        <taxon>Bacillati</taxon>
        <taxon>Bacillota</taxon>
        <taxon>Bacilli</taxon>
        <taxon>Bacillales</taxon>
        <taxon>Bacillaceae</taxon>
        <taxon>Gottfriedia</taxon>
    </lineage>
</organism>
<dbReference type="PANTHER" id="PTHR42911:SF1">
    <property type="entry name" value="MODULATOR OF FTSH PROTEASE HFLC"/>
    <property type="match status" value="1"/>
</dbReference>
<dbReference type="InterPro" id="IPR001107">
    <property type="entry name" value="Band_7"/>
</dbReference>
<dbReference type="SUPFAM" id="SSF117892">
    <property type="entry name" value="Band 7/SPFH domain"/>
    <property type="match status" value="1"/>
</dbReference>
<evidence type="ECO:0000313" key="3">
    <source>
        <dbReference type="EMBL" id="GGI13627.1"/>
    </source>
</evidence>
<feature type="region of interest" description="Disordered" evidence="1">
    <location>
        <begin position="270"/>
        <end position="297"/>
    </location>
</feature>
<dbReference type="PANTHER" id="PTHR42911">
    <property type="entry name" value="MODULATOR OF FTSH PROTEASE HFLC"/>
    <property type="match status" value="1"/>
</dbReference>
<keyword evidence="3" id="KW-0378">Hydrolase</keyword>
<dbReference type="AlphaFoldDB" id="A0A8J3EXY8"/>
<evidence type="ECO:0000256" key="1">
    <source>
        <dbReference type="SAM" id="MobiDB-lite"/>
    </source>
</evidence>
<dbReference type="EMBL" id="BMHB01000001">
    <property type="protein sequence ID" value="GGI13627.1"/>
    <property type="molecule type" value="Genomic_DNA"/>
</dbReference>
<dbReference type="InterPro" id="IPR000163">
    <property type="entry name" value="Prohibitin"/>
</dbReference>